<dbReference type="InterPro" id="IPR000719">
    <property type="entry name" value="Prot_kinase_dom"/>
</dbReference>
<evidence type="ECO:0000313" key="15">
    <source>
        <dbReference type="EMBL" id="KAL0278932.1"/>
    </source>
</evidence>
<dbReference type="GO" id="GO:0005524">
    <property type="term" value="F:ATP binding"/>
    <property type="evidence" value="ECO:0007669"/>
    <property type="project" value="UniProtKB-KW"/>
</dbReference>
<dbReference type="EMBL" id="JARGDH010000001">
    <property type="protein sequence ID" value="KAL0278932.1"/>
    <property type="molecule type" value="Genomic_DNA"/>
</dbReference>
<dbReference type="GO" id="GO:0005634">
    <property type="term" value="C:nucleus"/>
    <property type="evidence" value="ECO:0007669"/>
    <property type="project" value="TreeGrafter"/>
</dbReference>
<dbReference type="Gene3D" id="1.10.510.10">
    <property type="entry name" value="Transferase(Phosphotransferase) domain 1"/>
    <property type="match status" value="2"/>
</dbReference>
<dbReference type="GO" id="GO:0035556">
    <property type="term" value="P:intracellular signal transduction"/>
    <property type="evidence" value="ECO:0007669"/>
    <property type="project" value="TreeGrafter"/>
</dbReference>
<dbReference type="EC" id="2.7.11.1" evidence="2"/>
<dbReference type="GO" id="GO:0004674">
    <property type="term" value="F:protein serine/threonine kinase activity"/>
    <property type="evidence" value="ECO:0007669"/>
    <property type="project" value="UniProtKB-KW"/>
</dbReference>
<gene>
    <name evidence="15" type="ORF">PYX00_000609</name>
</gene>
<evidence type="ECO:0000256" key="4">
    <source>
        <dbReference type="ARBA" id="ARBA00022527"/>
    </source>
</evidence>
<comment type="catalytic activity">
    <reaction evidence="11">
        <text>L-seryl-[protein] + ATP = O-phospho-L-seryl-[protein] + ADP + H(+)</text>
        <dbReference type="Rhea" id="RHEA:17989"/>
        <dbReference type="Rhea" id="RHEA-COMP:9863"/>
        <dbReference type="Rhea" id="RHEA-COMP:11604"/>
        <dbReference type="ChEBI" id="CHEBI:15378"/>
        <dbReference type="ChEBI" id="CHEBI:29999"/>
        <dbReference type="ChEBI" id="CHEBI:30616"/>
        <dbReference type="ChEBI" id="CHEBI:83421"/>
        <dbReference type="ChEBI" id="CHEBI:456216"/>
        <dbReference type="EC" id="2.7.11.1"/>
    </reaction>
</comment>
<protein>
    <recommendedName>
        <fullName evidence="3">Serine/threonine-protein kinase greatwall</fullName>
        <ecNumber evidence="2">2.7.11.1</ecNumber>
    </recommendedName>
    <alternativeName>
        <fullName evidence="9">Microtubule-associated serine/threonine-protein kinase-like</fullName>
    </alternativeName>
</protein>
<reference evidence="15" key="1">
    <citation type="journal article" date="2024" name="Gigascience">
        <title>Chromosome-level genome of the poultry shaft louse Menopon gallinae provides insight into the host-switching and adaptive evolution of parasitic lice.</title>
        <authorList>
            <person name="Xu Y."/>
            <person name="Ma L."/>
            <person name="Liu S."/>
            <person name="Liang Y."/>
            <person name="Liu Q."/>
            <person name="He Z."/>
            <person name="Tian L."/>
            <person name="Duan Y."/>
            <person name="Cai W."/>
            <person name="Li H."/>
            <person name="Song F."/>
        </authorList>
    </citation>
    <scope>NUCLEOTIDE SEQUENCE</scope>
    <source>
        <strain evidence="15">Cailab_2023a</strain>
    </source>
</reference>
<organism evidence="15">
    <name type="scientific">Menopon gallinae</name>
    <name type="common">poultry shaft louse</name>
    <dbReference type="NCBI Taxonomy" id="328185"/>
    <lineage>
        <taxon>Eukaryota</taxon>
        <taxon>Metazoa</taxon>
        <taxon>Ecdysozoa</taxon>
        <taxon>Arthropoda</taxon>
        <taxon>Hexapoda</taxon>
        <taxon>Insecta</taxon>
        <taxon>Pterygota</taxon>
        <taxon>Neoptera</taxon>
        <taxon>Paraneoptera</taxon>
        <taxon>Psocodea</taxon>
        <taxon>Troctomorpha</taxon>
        <taxon>Phthiraptera</taxon>
        <taxon>Amblycera</taxon>
        <taxon>Menoponidae</taxon>
        <taxon>Menopon</taxon>
    </lineage>
</organism>
<dbReference type="PROSITE" id="PS00108">
    <property type="entry name" value="PROTEIN_KINASE_ST"/>
    <property type="match status" value="1"/>
</dbReference>
<dbReference type="Gene3D" id="3.30.200.20">
    <property type="entry name" value="Phosphorylase Kinase, domain 1"/>
    <property type="match status" value="2"/>
</dbReference>
<evidence type="ECO:0000259" key="14">
    <source>
        <dbReference type="PROSITE" id="PS51285"/>
    </source>
</evidence>
<keyword evidence="4" id="KW-0723">Serine/threonine-protein kinase</keyword>
<dbReference type="PANTHER" id="PTHR24356:SF1">
    <property type="entry name" value="SERINE_THREONINE-PROTEIN KINASE GREATWALL"/>
    <property type="match status" value="1"/>
</dbReference>
<dbReference type="InterPro" id="IPR000961">
    <property type="entry name" value="AGC-kinase_C"/>
</dbReference>
<evidence type="ECO:0000256" key="2">
    <source>
        <dbReference type="ARBA" id="ARBA00012513"/>
    </source>
</evidence>
<feature type="region of interest" description="Disordered" evidence="12">
    <location>
        <begin position="481"/>
        <end position="501"/>
    </location>
</feature>
<keyword evidence="7" id="KW-0418">Kinase</keyword>
<dbReference type="FunFam" id="1.10.510.10:FF:000278">
    <property type="entry name" value="serine/threonine-protein kinase greatwall isoform X1"/>
    <property type="match status" value="1"/>
</dbReference>
<dbReference type="InterPro" id="IPR011009">
    <property type="entry name" value="Kinase-like_dom_sf"/>
</dbReference>
<evidence type="ECO:0000256" key="11">
    <source>
        <dbReference type="ARBA" id="ARBA00048679"/>
    </source>
</evidence>
<evidence type="ECO:0000256" key="8">
    <source>
        <dbReference type="ARBA" id="ARBA00022840"/>
    </source>
</evidence>
<keyword evidence="8" id="KW-0067">ATP-binding</keyword>
<feature type="domain" description="Protein kinase" evidence="13">
    <location>
        <begin position="11"/>
        <end position="618"/>
    </location>
</feature>
<keyword evidence="6" id="KW-0547">Nucleotide-binding</keyword>
<comment type="similarity">
    <text evidence="1">Belongs to the protein kinase superfamily. AGC Ser/Thr protein kinase family.</text>
</comment>
<dbReference type="PROSITE" id="PS50011">
    <property type="entry name" value="PROTEIN_KINASE_DOM"/>
    <property type="match status" value="1"/>
</dbReference>
<evidence type="ECO:0000259" key="13">
    <source>
        <dbReference type="PROSITE" id="PS50011"/>
    </source>
</evidence>
<comment type="catalytic activity">
    <reaction evidence="10">
        <text>L-threonyl-[protein] + ATP = O-phospho-L-threonyl-[protein] + ADP + H(+)</text>
        <dbReference type="Rhea" id="RHEA:46608"/>
        <dbReference type="Rhea" id="RHEA-COMP:11060"/>
        <dbReference type="Rhea" id="RHEA-COMP:11605"/>
        <dbReference type="ChEBI" id="CHEBI:15378"/>
        <dbReference type="ChEBI" id="CHEBI:30013"/>
        <dbReference type="ChEBI" id="CHEBI:30616"/>
        <dbReference type="ChEBI" id="CHEBI:61977"/>
        <dbReference type="ChEBI" id="CHEBI:456216"/>
        <dbReference type="EC" id="2.7.11.1"/>
    </reaction>
</comment>
<dbReference type="FunFam" id="3.30.200.20:FF:000550">
    <property type="entry name" value="Serine/threonine-protein kinase greatwall"/>
    <property type="match status" value="1"/>
</dbReference>
<dbReference type="Pfam" id="PF00069">
    <property type="entry name" value="Pkinase"/>
    <property type="match status" value="2"/>
</dbReference>
<dbReference type="InterPro" id="IPR008271">
    <property type="entry name" value="Ser/Thr_kinase_AS"/>
</dbReference>
<dbReference type="SUPFAM" id="SSF56112">
    <property type="entry name" value="Protein kinase-like (PK-like)"/>
    <property type="match status" value="1"/>
</dbReference>
<feature type="compositionally biased region" description="Polar residues" evidence="12">
    <location>
        <begin position="492"/>
        <end position="501"/>
    </location>
</feature>
<dbReference type="PROSITE" id="PS51285">
    <property type="entry name" value="AGC_KINASE_CTER"/>
    <property type="match status" value="1"/>
</dbReference>
<evidence type="ECO:0000256" key="3">
    <source>
        <dbReference type="ARBA" id="ARBA00022148"/>
    </source>
</evidence>
<dbReference type="SMART" id="SM00220">
    <property type="entry name" value="S_TKc"/>
    <property type="match status" value="1"/>
</dbReference>
<dbReference type="AlphaFoldDB" id="A0AAW2IB06"/>
<evidence type="ECO:0000256" key="7">
    <source>
        <dbReference type="ARBA" id="ARBA00022777"/>
    </source>
</evidence>
<evidence type="ECO:0000256" key="9">
    <source>
        <dbReference type="ARBA" id="ARBA00033099"/>
    </source>
</evidence>
<sequence>MSKTVPEISDFQIIKPISRGAFGKVFLGFKKTNPNQMYAIKVMKKSEMINKNMVGQVQNERNALALSRSPFCVQLFYSLQTVHSVYLVMEYMVGGDLKSLLSVYGYFDEQMAVFYTAEIILALQYLHNHGIIHRDLKPDNMLLSAKGHIKLTDFGLSRIGMQRDLEISDLVNCTPNVGQSCARTPGQLLSLTSHLSFGSSCANSSPSSTLASSSNSTPIHAPSRDLSVVLRDRTNMRTTLTRSRLGFNSTGKEKSTASGSFRLLSFQKLKTTIWSNDLNSSHLSGIMPFHTAENSFHNENSEIRNSDSDDEVSGSYHTCESQCENTQENTDCDYQFPNPALIMTSPVSRSGSKLMKRYDSARSLKRKRSLMEVVGGISPEKGDNAKQKRFEIDETDQVQHSGLTQEINLLDISSPKFKNQEPAAQEMVSPLKGVLKNRSQSVEDLRQGVLFSTPVSTGRAEKEAQKIKSTRFHLPGSEEKFHIHMDDPPVSPISTPRNSNQYLYRTPKSVRRGKAASDQRILGTPDYLAPELLQKKDHGSAVDWWALGVCLFEFMTGIPPFNDETPQAVFNNILNRDIPWPEGDEVLSPAAIEAIDALLTLDPSLRPSGSTVTKLTIFKDIDWSRLLDMEAPFVPQPDDITDTAYFQARNILQHLNVSSCEI</sequence>
<dbReference type="FunFam" id="1.10.510.10:FF:000484">
    <property type="entry name" value="Serine/threonine-protein kinase greatwall, putative"/>
    <property type="match status" value="1"/>
</dbReference>
<accession>A0AAW2IB06</accession>
<evidence type="ECO:0000256" key="6">
    <source>
        <dbReference type="ARBA" id="ARBA00022741"/>
    </source>
</evidence>
<comment type="caution">
    <text evidence="15">The sequence shown here is derived from an EMBL/GenBank/DDBJ whole genome shotgun (WGS) entry which is preliminary data.</text>
</comment>
<proteinExistence type="inferred from homology"/>
<dbReference type="InterPro" id="IPR050236">
    <property type="entry name" value="Ser_Thr_kinase_AGC"/>
</dbReference>
<evidence type="ECO:0000256" key="1">
    <source>
        <dbReference type="ARBA" id="ARBA00009903"/>
    </source>
</evidence>
<feature type="domain" description="AGC-kinase C-terminal" evidence="14">
    <location>
        <begin position="619"/>
        <end position="662"/>
    </location>
</feature>
<evidence type="ECO:0000256" key="10">
    <source>
        <dbReference type="ARBA" id="ARBA00047899"/>
    </source>
</evidence>
<name>A0AAW2IB06_9NEOP</name>
<evidence type="ECO:0000256" key="12">
    <source>
        <dbReference type="SAM" id="MobiDB-lite"/>
    </source>
</evidence>
<dbReference type="PANTHER" id="PTHR24356">
    <property type="entry name" value="SERINE/THREONINE-PROTEIN KINASE"/>
    <property type="match status" value="1"/>
</dbReference>
<keyword evidence="5" id="KW-0808">Transferase</keyword>
<evidence type="ECO:0000256" key="5">
    <source>
        <dbReference type="ARBA" id="ARBA00022679"/>
    </source>
</evidence>